<proteinExistence type="predicted"/>
<evidence type="ECO:0000313" key="2">
    <source>
        <dbReference type="Proteomes" id="UP001556040"/>
    </source>
</evidence>
<accession>A0ABV3Q8E9</accession>
<name>A0ABV3Q8E9_9BACL</name>
<dbReference type="Proteomes" id="UP001556040">
    <property type="component" value="Unassembled WGS sequence"/>
</dbReference>
<dbReference type="Pfam" id="PF14166">
    <property type="entry name" value="YueH"/>
    <property type="match status" value="1"/>
</dbReference>
<evidence type="ECO:0000313" key="1">
    <source>
        <dbReference type="EMBL" id="MEW9503149.1"/>
    </source>
</evidence>
<sequence>MKIRNSFGLNEERKVFIHENKKEESVLVAIPSLSWSTYFSYDEYGEQLVEDMISSLKQRTEENEATELAQRINQWTREM</sequence>
<dbReference type="EMBL" id="JBFMIA010000024">
    <property type="protein sequence ID" value="MEW9503149.1"/>
    <property type="molecule type" value="Genomic_DNA"/>
</dbReference>
<dbReference type="InterPro" id="IPR020260">
    <property type="entry name" value="Uncharacterised_YueH"/>
</dbReference>
<reference evidence="1 2" key="1">
    <citation type="journal article" date="1979" name="Int. J. Syst. Evol. Microbiol.">
        <title>Bacillus globisporus subsp. marinus subsp. nov.</title>
        <authorList>
            <person name="Liu H."/>
        </authorList>
    </citation>
    <scope>NUCLEOTIDE SEQUENCE [LARGE SCALE GENOMIC DNA]</scope>
    <source>
        <strain evidence="1 2">DSM 1297</strain>
    </source>
</reference>
<comment type="caution">
    <text evidence="1">The sequence shown here is derived from an EMBL/GenBank/DDBJ whole genome shotgun (WGS) entry which is preliminary data.</text>
</comment>
<protein>
    <submittedName>
        <fullName evidence="1">YueH family protein</fullName>
    </submittedName>
</protein>
<keyword evidence="2" id="KW-1185">Reference proteome</keyword>
<dbReference type="RefSeq" id="WP_367780636.1">
    <property type="nucleotide sequence ID" value="NZ_JBFMIA010000024.1"/>
</dbReference>
<gene>
    <name evidence="1" type="ORF">AB1471_15325</name>
</gene>
<organism evidence="1 2">
    <name type="scientific">Jeotgalibacillus marinus</name>
    <dbReference type="NCBI Taxonomy" id="86667"/>
    <lineage>
        <taxon>Bacteria</taxon>
        <taxon>Bacillati</taxon>
        <taxon>Bacillota</taxon>
        <taxon>Bacilli</taxon>
        <taxon>Bacillales</taxon>
        <taxon>Caryophanaceae</taxon>
        <taxon>Jeotgalibacillus</taxon>
    </lineage>
</organism>